<name>A0A2M4DRE7_ANODA</name>
<organism evidence="1">
    <name type="scientific">Anopheles darlingi</name>
    <name type="common">Mosquito</name>
    <dbReference type="NCBI Taxonomy" id="43151"/>
    <lineage>
        <taxon>Eukaryota</taxon>
        <taxon>Metazoa</taxon>
        <taxon>Ecdysozoa</taxon>
        <taxon>Arthropoda</taxon>
        <taxon>Hexapoda</taxon>
        <taxon>Insecta</taxon>
        <taxon>Pterygota</taxon>
        <taxon>Neoptera</taxon>
        <taxon>Endopterygota</taxon>
        <taxon>Diptera</taxon>
        <taxon>Nematocera</taxon>
        <taxon>Culicoidea</taxon>
        <taxon>Culicidae</taxon>
        <taxon>Anophelinae</taxon>
        <taxon>Anopheles</taxon>
    </lineage>
</organism>
<sequence length="74" mass="8058">MFRPRNAWYLLSCYSVACGKGVAIASVLYEPVNYSHVGTLCCPAYCRLPWVLWLIAVPGDTNGLPAEPSVLGAR</sequence>
<dbReference type="AlphaFoldDB" id="A0A2M4DRE7"/>
<evidence type="ECO:0000313" key="1">
    <source>
        <dbReference type="EMBL" id="MBW79718.1"/>
    </source>
</evidence>
<accession>A0A2M4DRE7</accession>
<protein>
    <submittedName>
        <fullName evidence="1">Putative secreted protein</fullName>
    </submittedName>
</protein>
<dbReference type="EMBL" id="GGFL01015540">
    <property type="protein sequence ID" value="MBW79718.1"/>
    <property type="molecule type" value="Transcribed_RNA"/>
</dbReference>
<reference evidence="1" key="1">
    <citation type="submission" date="2018-01" db="EMBL/GenBank/DDBJ databases">
        <title>An insight into the sialome of Amazonian anophelines.</title>
        <authorList>
            <person name="Ribeiro J.M."/>
            <person name="Scarpassa V."/>
            <person name="Calvo E."/>
        </authorList>
    </citation>
    <scope>NUCLEOTIDE SEQUENCE</scope>
</reference>
<proteinExistence type="predicted"/>